<feature type="transmembrane region" description="Helical" evidence="7">
    <location>
        <begin position="66"/>
        <end position="88"/>
    </location>
</feature>
<feature type="transmembrane region" description="Helical" evidence="7">
    <location>
        <begin position="120"/>
        <end position="137"/>
    </location>
</feature>
<reference evidence="9 10" key="1">
    <citation type="submission" date="2013-12" db="EMBL/GenBank/DDBJ databases">
        <title>Draft genome sequence of Caloranaerobacter sp. H53214.</title>
        <authorList>
            <person name="Jiang L.J."/>
            <person name="Shao Z.Z."/>
            <person name="Long M.N."/>
        </authorList>
    </citation>
    <scope>NUCLEOTIDE SEQUENCE [LARGE SCALE GENOMIC DNA]</scope>
    <source>
        <strain evidence="9 10">H53214</strain>
    </source>
</reference>
<dbReference type="PANTHER" id="PTHR42920:SF5">
    <property type="entry name" value="EAMA DOMAIN-CONTAINING PROTEIN"/>
    <property type="match status" value="1"/>
</dbReference>
<evidence type="ECO:0000256" key="7">
    <source>
        <dbReference type="SAM" id="Phobius"/>
    </source>
</evidence>
<comment type="subcellular location">
    <subcellularLocation>
        <location evidence="1">Cell membrane</location>
        <topology evidence="1">Multi-pass membrane protein</topology>
    </subcellularLocation>
</comment>
<feature type="transmembrane region" description="Helical" evidence="7">
    <location>
        <begin position="149"/>
        <end position="167"/>
    </location>
</feature>
<feature type="domain" description="EamA" evidence="8">
    <location>
        <begin position="145"/>
        <end position="277"/>
    </location>
</feature>
<feature type="transmembrane region" description="Helical" evidence="7">
    <location>
        <begin position="35"/>
        <end position="54"/>
    </location>
</feature>
<dbReference type="SUPFAM" id="SSF103481">
    <property type="entry name" value="Multidrug resistance efflux transporter EmrE"/>
    <property type="match status" value="2"/>
</dbReference>
<keyword evidence="4 7" id="KW-0812">Transmembrane</keyword>
<dbReference type="STRING" id="1156417.Y919_07565"/>
<dbReference type="PANTHER" id="PTHR42920">
    <property type="entry name" value="OS03G0707200 PROTEIN-RELATED"/>
    <property type="match status" value="1"/>
</dbReference>
<keyword evidence="5 7" id="KW-1133">Transmembrane helix</keyword>
<keyword evidence="6 7" id="KW-0472">Membrane</keyword>
<evidence type="ECO:0000256" key="6">
    <source>
        <dbReference type="ARBA" id="ARBA00023136"/>
    </source>
</evidence>
<evidence type="ECO:0000256" key="3">
    <source>
        <dbReference type="ARBA" id="ARBA00022475"/>
    </source>
</evidence>
<dbReference type="RefSeq" id="WP_035163686.1">
    <property type="nucleotide sequence ID" value="NZ_AZTB01000035.1"/>
</dbReference>
<feature type="transmembrane region" description="Helical" evidence="7">
    <location>
        <begin position="262"/>
        <end position="278"/>
    </location>
</feature>
<feature type="domain" description="EamA" evidence="8">
    <location>
        <begin position="6"/>
        <end position="136"/>
    </location>
</feature>
<organism evidence="9 10">
    <name type="scientific">Caloranaerobacter azorensis H53214</name>
    <dbReference type="NCBI Taxonomy" id="1156417"/>
    <lineage>
        <taxon>Bacteria</taxon>
        <taxon>Bacillati</taxon>
        <taxon>Bacillota</taxon>
        <taxon>Tissierellia</taxon>
        <taxon>Tissierellales</taxon>
        <taxon>Thermohalobacteraceae</taxon>
        <taxon>Caloranaerobacter</taxon>
    </lineage>
</organism>
<dbReference type="InterPro" id="IPR037185">
    <property type="entry name" value="EmrE-like"/>
</dbReference>
<accession>A0A096DLQ0</accession>
<evidence type="ECO:0000256" key="5">
    <source>
        <dbReference type="ARBA" id="ARBA00022989"/>
    </source>
</evidence>
<dbReference type="InterPro" id="IPR051258">
    <property type="entry name" value="Diverse_Substrate_Transporter"/>
</dbReference>
<protein>
    <submittedName>
        <fullName evidence="9">Multidrug DMT transporter permease</fullName>
    </submittedName>
</protein>
<comment type="caution">
    <text evidence="9">The sequence shown here is derived from an EMBL/GenBank/DDBJ whole genome shotgun (WGS) entry which is preliminary data.</text>
</comment>
<keyword evidence="3" id="KW-1003">Cell membrane</keyword>
<evidence type="ECO:0000259" key="8">
    <source>
        <dbReference type="Pfam" id="PF00892"/>
    </source>
</evidence>
<feature type="transmembrane region" description="Helical" evidence="7">
    <location>
        <begin position="236"/>
        <end position="256"/>
    </location>
</feature>
<dbReference type="Pfam" id="PF00892">
    <property type="entry name" value="EamA"/>
    <property type="match status" value="2"/>
</dbReference>
<proteinExistence type="inferred from homology"/>
<evidence type="ECO:0000313" key="9">
    <source>
        <dbReference type="EMBL" id="KGG80206.1"/>
    </source>
</evidence>
<evidence type="ECO:0000256" key="2">
    <source>
        <dbReference type="ARBA" id="ARBA00007362"/>
    </source>
</evidence>
<comment type="similarity">
    <text evidence="2">Belongs to the EamA transporter family.</text>
</comment>
<dbReference type="GO" id="GO:0005886">
    <property type="term" value="C:plasma membrane"/>
    <property type="evidence" value="ECO:0007669"/>
    <property type="project" value="UniProtKB-SubCell"/>
</dbReference>
<dbReference type="Proteomes" id="UP000029622">
    <property type="component" value="Unassembled WGS sequence"/>
</dbReference>
<evidence type="ECO:0000313" key="10">
    <source>
        <dbReference type="Proteomes" id="UP000029622"/>
    </source>
</evidence>
<evidence type="ECO:0000256" key="1">
    <source>
        <dbReference type="ARBA" id="ARBA00004651"/>
    </source>
</evidence>
<feature type="transmembrane region" description="Helical" evidence="7">
    <location>
        <begin position="206"/>
        <end position="224"/>
    </location>
</feature>
<feature type="transmembrane region" description="Helical" evidence="7">
    <location>
        <begin position="174"/>
        <end position="194"/>
    </location>
</feature>
<dbReference type="AlphaFoldDB" id="A0A096DLQ0"/>
<feature type="transmembrane region" description="Helical" evidence="7">
    <location>
        <begin position="94"/>
        <end position="113"/>
    </location>
</feature>
<dbReference type="EMBL" id="AZTB01000035">
    <property type="protein sequence ID" value="KGG80206.1"/>
    <property type="molecule type" value="Genomic_DNA"/>
</dbReference>
<name>A0A096DLQ0_9FIRM</name>
<gene>
    <name evidence="9" type="ORF">Y919_07565</name>
</gene>
<sequence>MSKQLKADLALLLVTIVWGFTFVTTKNALKDISTYNFLAIRFFVAFIASSLIFFKNMKNLNKRTLFLGSIIGIVLFAGYAFQTVGLTYTTASKSGFITGFCVVLVPIFSAIILKRTPNMPTVIGVLLAMLGLGFMTLNSNLSLNIGDFYTLICAVAFAFQIILVGKYTIEVDPIALAITQIGIVGILSLIFSLSIEDFIIPKSTDVWIAIFITGILATSVAYIVQNTVQKFTSPTHAALIYTAEPIFSAIFAYIFLHEVMTTKAILGSILILTGMIVSETKFSKAK</sequence>
<evidence type="ECO:0000256" key="4">
    <source>
        <dbReference type="ARBA" id="ARBA00022692"/>
    </source>
</evidence>
<dbReference type="InterPro" id="IPR000620">
    <property type="entry name" value="EamA_dom"/>
</dbReference>